<dbReference type="SUPFAM" id="SSF52777">
    <property type="entry name" value="CoA-dependent acyltransferases"/>
    <property type="match status" value="1"/>
</dbReference>
<evidence type="ECO:0000313" key="2">
    <source>
        <dbReference type="Proteomes" id="UP001597024"/>
    </source>
</evidence>
<organism evidence="1 2">
    <name type="scientific">Streptosporangium algeriense</name>
    <dbReference type="NCBI Taxonomy" id="1682748"/>
    <lineage>
        <taxon>Bacteria</taxon>
        <taxon>Bacillati</taxon>
        <taxon>Actinomycetota</taxon>
        <taxon>Actinomycetes</taxon>
        <taxon>Streptosporangiales</taxon>
        <taxon>Streptosporangiaceae</taxon>
        <taxon>Streptosporangium</taxon>
    </lineage>
</organism>
<comment type="caution">
    <text evidence="1">The sequence shown here is derived from an EMBL/GenBank/DDBJ whole genome shotgun (WGS) entry which is preliminary data.</text>
</comment>
<reference evidence="2" key="1">
    <citation type="journal article" date="2019" name="Int. J. Syst. Evol. Microbiol.">
        <title>The Global Catalogue of Microorganisms (GCM) 10K type strain sequencing project: providing services to taxonomists for standard genome sequencing and annotation.</title>
        <authorList>
            <consortium name="The Broad Institute Genomics Platform"/>
            <consortium name="The Broad Institute Genome Sequencing Center for Infectious Disease"/>
            <person name="Wu L."/>
            <person name="Ma J."/>
        </authorList>
    </citation>
    <scope>NUCLEOTIDE SEQUENCE [LARGE SCALE GENOMIC DNA]</scope>
    <source>
        <strain evidence="2">CCUG 62974</strain>
    </source>
</reference>
<proteinExistence type="predicted"/>
<dbReference type="EMBL" id="JBHTHX010002430">
    <property type="protein sequence ID" value="MFD0890423.1"/>
    <property type="molecule type" value="Genomic_DNA"/>
</dbReference>
<evidence type="ECO:0008006" key="3">
    <source>
        <dbReference type="Google" id="ProtNLM"/>
    </source>
</evidence>
<dbReference type="Gene3D" id="3.30.559.10">
    <property type="entry name" value="Chloramphenicol acetyltransferase-like domain"/>
    <property type="match status" value="1"/>
</dbReference>
<feature type="non-terminal residue" evidence="1">
    <location>
        <position position="118"/>
    </location>
</feature>
<evidence type="ECO:0000313" key="1">
    <source>
        <dbReference type="EMBL" id="MFD0890423.1"/>
    </source>
</evidence>
<keyword evidence="2" id="KW-1185">Reference proteome</keyword>
<name>A0ABW3E697_9ACTN</name>
<dbReference type="Proteomes" id="UP001597024">
    <property type="component" value="Unassembled WGS sequence"/>
</dbReference>
<protein>
    <recommendedName>
        <fullName evidence="3">Condensation domain-containing protein</fullName>
    </recommendedName>
</protein>
<sequence length="118" mass="12644">MPTLALSLQQAENLPPGFARATNVPVLAARFGPGLRPERLARAFEEVVNRHQALRLRLVPGRPYQDIAPPGGSVVTESFLPGTPGDAELTRVFEEILARPGDLAADGPTTARLLRLGD</sequence>
<accession>A0ABW3E697</accession>
<gene>
    <name evidence="1" type="ORF">ACFQ08_38265</name>
</gene>
<dbReference type="InterPro" id="IPR023213">
    <property type="entry name" value="CAT-like_dom_sf"/>
</dbReference>